<dbReference type="InterPro" id="IPR001810">
    <property type="entry name" value="F-box_dom"/>
</dbReference>
<reference evidence="2" key="1">
    <citation type="submission" date="2023-10" db="EMBL/GenBank/DDBJ databases">
        <title>Genome assembly of Pristionchus species.</title>
        <authorList>
            <person name="Yoshida K."/>
            <person name="Sommer R.J."/>
        </authorList>
    </citation>
    <scope>NUCLEOTIDE SEQUENCE</scope>
    <source>
        <strain evidence="2">RS5133</strain>
    </source>
</reference>
<name>A0AAV5VXY7_9BILA</name>
<gene>
    <name evidence="2" type="ORF">PFISCL1PPCAC_14864</name>
</gene>
<feature type="domain" description="F-box" evidence="1">
    <location>
        <begin position="1"/>
        <end position="47"/>
    </location>
</feature>
<proteinExistence type="predicted"/>
<dbReference type="AlphaFoldDB" id="A0AAV5VXY7"/>
<accession>A0AAV5VXY7</accession>
<dbReference type="EMBL" id="BTSY01000004">
    <property type="protein sequence ID" value="GMT23567.1"/>
    <property type="molecule type" value="Genomic_DNA"/>
</dbReference>
<evidence type="ECO:0000259" key="1">
    <source>
        <dbReference type="PROSITE" id="PS50181"/>
    </source>
</evidence>
<evidence type="ECO:0000313" key="2">
    <source>
        <dbReference type="EMBL" id="GMT23567.1"/>
    </source>
</evidence>
<dbReference type="Proteomes" id="UP001432322">
    <property type="component" value="Unassembled WGS sequence"/>
</dbReference>
<dbReference type="InterPro" id="IPR036047">
    <property type="entry name" value="F-box-like_dom_sf"/>
</dbReference>
<organism evidence="2 3">
    <name type="scientific">Pristionchus fissidentatus</name>
    <dbReference type="NCBI Taxonomy" id="1538716"/>
    <lineage>
        <taxon>Eukaryota</taxon>
        <taxon>Metazoa</taxon>
        <taxon>Ecdysozoa</taxon>
        <taxon>Nematoda</taxon>
        <taxon>Chromadorea</taxon>
        <taxon>Rhabditida</taxon>
        <taxon>Rhabditina</taxon>
        <taxon>Diplogasteromorpha</taxon>
        <taxon>Diplogasteroidea</taxon>
        <taxon>Neodiplogasteridae</taxon>
        <taxon>Pristionchus</taxon>
    </lineage>
</organism>
<dbReference type="SUPFAM" id="SSF81383">
    <property type="entry name" value="F-box domain"/>
    <property type="match status" value="1"/>
</dbReference>
<dbReference type="Pfam" id="PF00646">
    <property type="entry name" value="F-box"/>
    <property type="match status" value="1"/>
</dbReference>
<evidence type="ECO:0000313" key="3">
    <source>
        <dbReference type="Proteomes" id="UP001432322"/>
    </source>
</evidence>
<protein>
    <recommendedName>
        <fullName evidence="1">F-box domain-containing protein</fullName>
    </recommendedName>
</protein>
<dbReference type="PROSITE" id="PS50181">
    <property type="entry name" value="FBOX"/>
    <property type="match status" value="1"/>
</dbReference>
<comment type="caution">
    <text evidence="2">The sequence shown here is derived from an EMBL/GenBank/DDBJ whole genome shotgun (WGS) entry which is preliminary data.</text>
</comment>
<keyword evidence="3" id="KW-1185">Reference proteome</keyword>
<sequence>MESLPPEILSFLLHKLDRISLVNASLTSPQFRNNVIRNHFHFAFSPIIGIEIRGNSSSSLSIRSSCKECSAHSSTQLKTLQESTINEDKTQFLSILSSILQISARSFDVSIIDVPSHFLSLIRDAFIDRSSLSTLPIRSLCIRSIKGSDESPLQQILQTFNKPTLIYLHIWNMATLQWNSKSMESASTVCLRSDVFAPLPSNLRVRPHSDTTDSMREEMKDSADEDEITTQLITEYNLLCEHKHLFQLTRMESDHPLNRLCESIDSAGKPLSYNALKYHQRPSKEKLTPKHRNFVLEFN</sequence>